<evidence type="ECO:0008006" key="3">
    <source>
        <dbReference type="Google" id="ProtNLM"/>
    </source>
</evidence>
<dbReference type="PANTHER" id="PTHR14097:SF9">
    <property type="entry name" value="EPIMERASE, PUTATIVE (AFU_ORTHOLOGUE AFUA_8G07320)-RELATED"/>
    <property type="match status" value="1"/>
</dbReference>
<evidence type="ECO:0000313" key="2">
    <source>
        <dbReference type="Proteomes" id="UP001302812"/>
    </source>
</evidence>
<dbReference type="Gene3D" id="3.40.50.720">
    <property type="entry name" value="NAD(P)-binding Rossmann-like Domain"/>
    <property type="match status" value="1"/>
</dbReference>
<name>A0AAN6YWF4_9PEZI</name>
<accession>A0AAN6YWF4</accession>
<dbReference type="RefSeq" id="XP_064674156.1">
    <property type="nucleotide sequence ID" value="XM_064814366.1"/>
</dbReference>
<proteinExistence type="predicted"/>
<keyword evidence="2" id="KW-1185">Reference proteome</keyword>
<reference evidence="1" key="1">
    <citation type="journal article" date="2023" name="Mol. Phylogenet. Evol.">
        <title>Genome-scale phylogeny and comparative genomics of the fungal order Sordariales.</title>
        <authorList>
            <person name="Hensen N."/>
            <person name="Bonometti L."/>
            <person name="Westerberg I."/>
            <person name="Brannstrom I.O."/>
            <person name="Guillou S."/>
            <person name="Cros-Aarteil S."/>
            <person name="Calhoun S."/>
            <person name="Haridas S."/>
            <person name="Kuo A."/>
            <person name="Mondo S."/>
            <person name="Pangilinan J."/>
            <person name="Riley R."/>
            <person name="LaButti K."/>
            <person name="Andreopoulos B."/>
            <person name="Lipzen A."/>
            <person name="Chen C."/>
            <person name="Yan M."/>
            <person name="Daum C."/>
            <person name="Ng V."/>
            <person name="Clum A."/>
            <person name="Steindorff A."/>
            <person name="Ohm R.A."/>
            <person name="Martin F."/>
            <person name="Silar P."/>
            <person name="Natvig D.O."/>
            <person name="Lalanne C."/>
            <person name="Gautier V."/>
            <person name="Ament-Velasquez S.L."/>
            <person name="Kruys A."/>
            <person name="Hutchinson M.I."/>
            <person name="Powell A.J."/>
            <person name="Barry K."/>
            <person name="Miller A.N."/>
            <person name="Grigoriev I.V."/>
            <person name="Debuchy R."/>
            <person name="Gladieux P."/>
            <person name="Hiltunen Thoren M."/>
            <person name="Johannesson H."/>
        </authorList>
    </citation>
    <scope>NUCLEOTIDE SEQUENCE</scope>
    <source>
        <strain evidence="1">CBS 508.74</strain>
    </source>
</reference>
<dbReference type="AlphaFoldDB" id="A0AAN6YWF4"/>
<dbReference type="InterPro" id="IPR036291">
    <property type="entry name" value="NAD(P)-bd_dom_sf"/>
</dbReference>
<sequence>MKVIVTGSTGLVGSALLRQCIADDRITKVFALTRKALPDEVAKNPKIAVIIHQDFSTYPEGLLSQLAGAEGCLWAIGGRADQFPNVETYKRVQVDYTLAGAKAFYEHLAPQLPEGRQFRFVFCSGKFAEWDQTKPLKFMADTRHVKGQVEQGLCEIADTDRTGRFVVYCARPSGILPPNAGLPARLAGKLYAAIDADRLSKALIRILLEGYKDKIIENNVLLEL</sequence>
<dbReference type="Proteomes" id="UP001302812">
    <property type="component" value="Unassembled WGS sequence"/>
</dbReference>
<dbReference type="PANTHER" id="PTHR14097">
    <property type="entry name" value="OXIDOREDUCTASE HTATIP2"/>
    <property type="match status" value="1"/>
</dbReference>
<dbReference type="GeneID" id="89938491"/>
<dbReference type="SUPFAM" id="SSF51735">
    <property type="entry name" value="NAD(P)-binding Rossmann-fold domains"/>
    <property type="match status" value="1"/>
</dbReference>
<evidence type="ECO:0000313" key="1">
    <source>
        <dbReference type="EMBL" id="KAK4116586.1"/>
    </source>
</evidence>
<reference evidence="1" key="2">
    <citation type="submission" date="2023-05" db="EMBL/GenBank/DDBJ databases">
        <authorList>
            <consortium name="Lawrence Berkeley National Laboratory"/>
            <person name="Steindorff A."/>
            <person name="Hensen N."/>
            <person name="Bonometti L."/>
            <person name="Westerberg I."/>
            <person name="Brannstrom I.O."/>
            <person name="Guillou S."/>
            <person name="Cros-Aarteil S."/>
            <person name="Calhoun S."/>
            <person name="Haridas S."/>
            <person name="Kuo A."/>
            <person name="Mondo S."/>
            <person name="Pangilinan J."/>
            <person name="Riley R."/>
            <person name="Labutti K."/>
            <person name="Andreopoulos B."/>
            <person name="Lipzen A."/>
            <person name="Chen C."/>
            <person name="Yanf M."/>
            <person name="Daum C."/>
            <person name="Ng V."/>
            <person name="Clum A."/>
            <person name="Ohm R."/>
            <person name="Martin F."/>
            <person name="Silar P."/>
            <person name="Natvig D."/>
            <person name="Lalanne C."/>
            <person name="Gautier V."/>
            <person name="Ament-Velasquez S.L."/>
            <person name="Kruys A."/>
            <person name="Hutchinson M.I."/>
            <person name="Powell A.J."/>
            <person name="Barry K."/>
            <person name="Miller A.N."/>
            <person name="Grigoriev I.V."/>
            <person name="Debuchy R."/>
            <person name="Gladieux P."/>
            <person name="Thoren M.H."/>
            <person name="Johannesson H."/>
        </authorList>
    </citation>
    <scope>NUCLEOTIDE SEQUENCE</scope>
    <source>
        <strain evidence="1">CBS 508.74</strain>
    </source>
</reference>
<gene>
    <name evidence="1" type="ORF">N656DRAFT_774886</name>
</gene>
<organism evidence="1 2">
    <name type="scientific">Canariomyces notabilis</name>
    <dbReference type="NCBI Taxonomy" id="2074819"/>
    <lineage>
        <taxon>Eukaryota</taxon>
        <taxon>Fungi</taxon>
        <taxon>Dikarya</taxon>
        <taxon>Ascomycota</taxon>
        <taxon>Pezizomycotina</taxon>
        <taxon>Sordariomycetes</taxon>
        <taxon>Sordariomycetidae</taxon>
        <taxon>Sordariales</taxon>
        <taxon>Chaetomiaceae</taxon>
        <taxon>Canariomyces</taxon>
    </lineage>
</organism>
<protein>
    <recommendedName>
        <fullName evidence="3">NAD(P)-binding domain-containing protein</fullName>
    </recommendedName>
</protein>
<dbReference type="EMBL" id="MU853333">
    <property type="protein sequence ID" value="KAK4116586.1"/>
    <property type="molecule type" value="Genomic_DNA"/>
</dbReference>
<comment type="caution">
    <text evidence="1">The sequence shown here is derived from an EMBL/GenBank/DDBJ whole genome shotgun (WGS) entry which is preliminary data.</text>
</comment>